<evidence type="ECO:0000313" key="2">
    <source>
        <dbReference type="Proteomes" id="UP000432464"/>
    </source>
</evidence>
<dbReference type="InterPro" id="IPR036689">
    <property type="entry name" value="ESAT-6-like_sf"/>
</dbReference>
<proteinExistence type="predicted"/>
<dbReference type="Gene3D" id="1.10.287.1060">
    <property type="entry name" value="ESAT-6-like"/>
    <property type="match status" value="1"/>
</dbReference>
<keyword evidence="2" id="KW-1185">Reference proteome</keyword>
<accession>A0A6I3L8M5</accession>
<dbReference type="Proteomes" id="UP000432464">
    <property type="component" value="Unassembled WGS sequence"/>
</dbReference>
<dbReference type="InterPro" id="IPR010310">
    <property type="entry name" value="T7SS_ESAT-6-like"/>
</dbReference>
<organism evidence="1 2">
    <name type="scientific">Nocardia aurantiaca</name>
    <dbReference type="NCBI Taxonomy" id="2675850"/>
    <lineage>
        <taxon>Bacteria</taxon>
        <taxon>Bacillati</taxon>
        <taxon>Actinomycetota</taxon>
        <taxon>Actinomycetes</taxon>
        <taxon>Mycobacteriales</taxon>
        <taxon>Nocardiaceae</taxon>
        <taxon>Nocardia</taxon>
    </lineage>
</organism>
<reference evidence="1 2" key="1">
    <citation type="submission" date="2019-11" db="EMBL/GenBank/DDBJ databases">
        <title>Nocardia sp. nov. CT2-14 isolated from soil.</title>
        <authorList>
            <person name="Kanchanasin P."/>
            <person name="Tanasupawat S."/>
            <person name="Yuki M."/>
            <person name="Kudo T."/>
        </authorList>
    </citation>
    <scope>NUCLEOTIDE SEQUENCE [LARGE SCALE GENOMIC DNA]</scope>
    <source>
        <strain evidence="1 2">CT2-14</strain>
    </source>
</reference>
<gene>
    <name evidence="1" type="ORF">GLP40_26005</name>
</gene>
<name>A0A6I3L8M5_9NOCA</name>
<dbReference type="EMBL" id="WMBB01000013">
    <property type="protein sequence ID" value="MTE16209.1"/>
    <property type="molecule type" value="Genomic_DNA"/>
</dbReference>
<dbReference type="RefSeq" id="WP_154790632.1">
    <property type="nucleotide sequence ID" value="NZ_WMBB01000013.1"/>
</dbReference>
<dbReference type="Pfam" id="PF06013">
    <property type="entry name" value="WXG100"/>
    <property type="match status" value="1"/>
</dbReference>
<dbReference type="SUPFAM" id="SSF140453">
    <property type="entry name" value="EsxAB dimer-like"/>
    <property type="match status" value="1"/>
</dbReference>
<evidence type="ECO:0000313" key="1">
    <source>
        <dbReference type="EMBL" id="MTE16209.1"/>
    </source>
</evidence>
<sequence>MSVVPEDVQALGRFALDVAGTLRSALESAGRDVDSLTWTGAAAKSFSTGWDECTDGGNSIIDALTTLANSLGVAADTYTSHDLLSAERFTSLDL</sequence>
<protein>
    <submittedName>
        <fullName evidence="1">WXG100 family type VII secretion target</fullName>
    </submittedName>
</protein>
<comment type="caution">
    <text evidence="1">The sequence shown here is derived from an EMBL/GenBank/DDBJ whole genome shotgun (WGS) entry which is preliminary data.</text>
</comment>
<dbReference type="AlphaFoldDB" id="A0A6I3L8M5"/>